<organism evidence="2 3">
    <name type="scientific">Flavobacterium silvisoli</name>
    <dbReference type="NCBI Taxonomy" id="2529433"/>
    <lineage>
        <taxon>Bacteria</taxon>
        <taxon>Pseudomonadati</taxon>
        <taxon>Bacteroidota</taxon>
        <taxon>Flavobacteriia</taxon>
        <taxon>Flavobacteriales</taxon>
        <taxon>Flavobacteriaceae</taxon>
        <taxon>Flavobacterium</taxon>
    </lineage>
</organism>
<accession>A0A4Q9Z2T0</accession>
<dbReference type="EMBL" id="SJPE01000002">
    <property type="protein sequence ID" value="TBX70666.1"/>
    <property type="molecule type" value="Genomic_DNA"/>
</dbReference>
<keyword evidence="1" id="KW-0472">Membrane</keyword>
<name>A0A4Q9Z2T0_9FLAO</name>
<comment type="caution">
    <text evidence="2">The sequence shown here is derived from an EMBL/GenBank/DDBJ whole genome shotgun (WGS) entry which is preliminary data.</text>
</comment>
<gene>
    <name evidence="2" type="ORF">EZL74_03050</name>
</gene>
<evidence type="ECO:0000256" key="1">
    <source>
        <dbReference type="SAM" id="Phobius"/>
    </source>
</evidence>
<dbReference type="Proteomes" id="UP000293300">
    <property type="component" value="Unassembled WGS sequence"/>
</dbReference>
<dbReference type="AlphaFoldDB" id="A0A4Q9Z2T0"/>
<protein>
    <recommendedName>
        <fullName evidence="4">FUSC family protein</fullName>
    </recommendedName>
</protein>
<keyword evidence="1" id="KW-0812">Transmembrane</keyword>
<keyword evidence="1" id="KW-1133">Transmembrane helix</keyword>
<feature type="transmembrane region" description="Helical" evidence="1">
    <location>
        <begin position="26"/>
        <end position="44"/>
    </location>
</feature>
<keyword evidence="3" id="KW-1185">Reference proteome</keyword>
<evidence type="ECO:0008006" key="4">
    <source>
        <dbReference type="Google" id="ProtNLM"/>
    </source>
</evidence>
<evidence type="ECO:0000313" key="3">
    <source>
        <dbReference type="Proteomes" id="UP000293300"/>
    </source>
</evidence>
<dbReference type="OrthoDB" id="1376117at2"/>
<proteinExistence type="predicted"/>
<sequence>MRKLFLIPAVVFTVLAIVFSVMPMDTLAFLPIGLAIVFSLLVLRKSEAAQKNIPKWLLIISVICSVYVLGKTFLVKDEVAQDQTFEKEKIENNKESKKELEELEGLE</sequence>
<reference evidence="2 3" key="1">
    <citation type="submission" date="2019-02" db="EMBL/GenBank/DDBJ databases">
        <title>Flavobacterium sp. RD-2-33 isolated from forest soil.</title>
        <authorList>
            <person name="Chaudhary D.K."/>
        </authorList>
    </citation>
    <scope>NUCLEOTIDE SEQUENCE [LARGE SCALE GENOMIC DNA]</scope>
    <source>
        <strain evidence="2 3">RD-2-33</strain>
    </source>
</reference>
<dbReference type="RefSeq" id="WP_131475116.1">
    <property type="nucleotide sequence ID" value="NZ_SJPE01000002.1"/>
</dbReference>
<feature type="transmembrane region" description="Helical" evidence="1">
    <location>
        <begin position="56"/>
        <end position="74"/>
    </location>
</feature>
<evidence type="ECO:0000313" key="2">
    <source>
        <dbReference type="EMBL" id="TBX70666.1"/>
    </source>
</evidence>